<comment type="subcellular location">
    <subcellularLocation>
        <location evidence="1">Cytoplasm</location>
    </subcellularLocation>
</comment>
<dbReference type="Pfam" id="PF25461">
    <property type="entry name" value="Beta-barrel_SelB"/>
    <property type="match status" value="1"/>
</dbReference>
<dbReference type="Gene3D" id="3.40.50.300">
    <property type="entry name" value="P-loop containing nucleotide triphosphate hydrolases"/>
    <property type="match status" value="1"/>
</dbReference>
<keyword evidence="6" id="KW-0342">GTP-binding</keyword>
<dbReference type="GO" id="GO:0005829">
    <property type="term" value="C:cytosol"/>
    <property type="evidence" value="ECO:0007669"/>
    <property type="project" value="TreeGrafter"/>
</dbReference>
<dbReference type="PANTHER" id="PTHR43721">
    <property type="entry name" value="ELONGATION FACTOR TU-RELATED"/>
    <property type="match status" value="1"/>
</dbReference>
<dbReference type="NCBIfam" id="TIGR00475">
    <property type="entry name" value="selB"/>
    <property type="match status" value="1"/>
</dbReference>
<evidence type="ECO:0000256" key="1">
    <source>
        <dbReference type="ARBA" id="ARBA00004496"/>
    </source>
</evidence>
<evidence type="ECO:0000256" key="8">
    <source>
        <dbReference type="ARBA" id="ARBA00031615"/>
    </source>
</evidence>
<dbReference type="InterPro" id="IPR004161">
    <property type="entry name" value="EFTu-like_2"/>
</dbReference>
<keyword evidence="3" id="KW-0963">Cytoplasm</keyword>
<dbReference type="AlphaFoldDB" id="A0A6J6EV50"/>
<evidence type="ECO:0000256" key="5">
    <source>
        <dbReference type="ARBA" id="ARBA00022917"/>
    </source>
</evidence>
<sequence length="569" mass="61667">MRVFATAGHVDHGKSTLIKTLTGTNPDRWAEEQERGLTIDLGFAHLDTPDGQRISFIDVPGHVRYLGNMLAGVGGINGCLFVVDANEGWMPQTEEHLRILHLTGAPAGVIALTKADLCDSDHLELATLEVIDHVEGTFLEGAAIVPVSATTGAGMVELVEALAAMARSTPASVDRGRPRLFVDRVFAAKGSGTVVTGTLRDGSFTVGDHVMVGPRQLEARIRGIQTLGESVERISPGHRVALNLAGIDHRELQRGDCVVKPGQWFHGDRVDARLQVLDSLGHKVSRRGAYTVHIGSDEIPARLRVIGPESVEPGATAFVRLHLDRPVPLLPHDHFILRESGRSETVGGGQVLDVNPVRPASRATPDTDWRRVVAERGPITVHQLSLLTGESIAPTVGAWVLDQSRFHAMHDDVAKRIESAGAEGLDVAVFDDIERAIIDTLDGVSHDNGRVRSKGTTDPLLEHPVIERLRTGLCAPPAPADISNADLRRLAKLGVLFERDGEWFHVDAVEIARTNARRLLTAHPDGFTMSQFREALGVTRKHAVPLATELDARGITRRRDDVRIAGPRL</sequence>
<dbReference type="Gene3D" id="1.10.10.10">
    <property type="entry name" value="Winged helix-like DNA-binding domain superfamily/Winged helix DNA-binding domain"/>
    <property type="match status" value="1"/>
</dbReference>
<evidence type="ECO:0000313" key="10">
    <source>
        <dbReference type="EMBL" id="CAB4579229.1"/>
    </source>
</evidence>
<dbReference type="InterPro" id="IPR057335">
    <property type="entry name" value="Beta-barrel_SelB"/>
</dbReference>
<dbReference type="InterPro" id="IPR015191">
    <property type="entry name" value="SelB_WHD4"/>
</dbReference>
<evidence type="ECO:0000256" key="3">
    <source>
        <dbReference type="ARBA" id="ARBA00022490"/>
    </source>
</evidence>
<keyword evidence="4" id="KW-0547">Nucleotide-binding</keyword>
<accession>A0A6J6EV50</accession>
<dbReference type="InterPro" id="IPR009000">
    <property type="entry name" value="Transl_B-barrel_sf"/>
</dbReference>
<feature type="domain" description="Tr-type G" evidence="9">
    <location>
        <begin position="1"/>
        <end position="171"/>
    </location>
</feature>
<dbReference type="InterPro" id="IPR027417">
    <property type="entry name" value="P-loop_NTPase"/>
</dbReference>
<evidence type="ECO:0000259" key="9">
    <source>
        <dbReference type="PROSITE" id="PS51722"/>
    </source>
</evidence>
<dbReference type="SUPFAM" id="SSF46785">
    <property type="entry name" value="Winged helix' DNA-binding domain"/>
    <property type="match status" value="1"/>
</dbReference>
<dbReference type="PANTHER" id="PTHR43721:SF22">
    <property type="entry name" value="ELONGATION FACTOR TU, MITOCHONDRIAL"/>
    <property type="match status" value="1"/>
</dbReference>
<proteinExistence type="predicted"/>
<dbReference type="Pfam" id="PF03144">
    <property type="entry name" value="GTP_EFTU_D2"/>
    <property type="match status" value="1"/>
</dbReference>
<dbReference type="EMBL" id="CAEZTS010000068">
    <property type="protein sequence ID" value="CAB4579229.1"/>
    <property type="molecule type" value="Genomic_DNA"/>
</dbReference>
<dbReference type="Pfam" id="PF00009">
    <property type="entry name" value="GTP_EFTU"/>
    <property type="match status" value="1"/>
</dbReference>
<dbReference type="SUPFAM" id="SSF50465">
    <property type="entry name" value="EF-Tu/eEF-1alpha/eIF2-gamma C-terminal domain"/>
    <property type="match status" value="1"/>
</dbReference>
<dbReference type="SUPFAM" id="SSF50447">
    <property type="entry name" value="Translation proteins"/>
    <property type="match status" value="1"/>
</dbReference>
<dbReference type="GO" id="GO:0003723">
    <property type="term" value="F:RNA binding"/>
    <property type="evidence" value="ECO:0007669"/>
    <property type="project" value="InterPro"/>
</dbReference>
<dbReference type="Pfam" id="PF09107">
    <property type="entry name" value="WHD_3rd_SelB"/>
    <property type="match status" value="1"/>
</dbReference>
<dbReference type="GO" id="GO:0001514">
    <property type="term" value="P:selenocysteine incorporation"/>
    <property type="evidence" value="ECO:0007669"/>
    <property type="project" value="InterPro"/>
</dbReference>
<keyword evidence="5" id="KW-0648">Protein biosynthesis</keyword>
<dbReference type="InterPro" id="IPR009001">
    <property type="entry name" value="Transl_elong_EF1A/Init_IF2_C"/>
</dbReference>
<dbReference type="GO" id="GO:0005525">
    <property type="term" value="F:GTP binding"/>
    <property type="evidence" value="ECO:0007669"/>
    <property type="project" value="UniProtKB-KW"/>
</dbReference>
<name>A0A6J6EV50_9ZZZZ</name>
<evidence type="ECO:0000256" key="6">
    <source>
        <dbReference type="ARBA" id="ARBA00023134"/>
    </source>
</evidence>
<dbReference type="SUPFAM" id="SSF52540">
    <property type="entry name" value="P-loop containing nucleoside triphosphate hydrolases"/>
    <property type="match status" value="1"/>
</dbReference>
<evidence type="ECO:0000256" key="4">
    <source>
        <dbReference type="ARBA" id="ARBA00022741"/>
    </source>
</evidence>
<gene>
    <name evidence="10" type="ORF">UFOPK1722_00902</name>
</gene>
<dbReference type="CDD" id="cd03696">
    <property type="entry name" value="SelB_II"/>
    <property type="match status" value="1"/>
</dbReference>
<dbReference type="GO" id="GO:0003924">
    <property type="term" value="F:GTPase activity"/>
    <property type="evidence" value="ECO:0007669"/>
    <property type="project" value="InterPro"/>
</dbReference>
<dbReference type="PROSITE" id="PS51722">
    <property type="entry name" value="G_TR_2"/>
    <property type="match status" value="1"/>
</dbReference>
<comment type="function">
    <text evidence="7">Translation factor necessary for the incorporation of selenocysteine into proteins. It probably replaces EF-Tu for the insertion of selenocysteine directed by the UGA codon. SelB binds GTP and GDP.</text>
</comment>
<organism evidence="10">
    <name type="scientific">freshwater metagenome</name>
    <dbReference type="NCBI Taxonomy" id="449393"/>
    <lineage>
        <taxon>unclassified sequences</taxon>
        <taxon>metagenomes</taxon>
        <taxon>ecological metagenomes</taxon>
    </lineage>
</organism>
<dbReference type="CDD" id="cd04171">
    <property type="entry name" value="SelB"/>
    <property type="match status" value="1"/>
</dbReference>
<evidence type="ECO:0000256" key="2">
    <source>
        <dbReference type="ARBA" id="ARBA00015953"/>
    </source>
</evidence>
<dbReference type="InterPro" id="IPR036388">
    <property type="entry name" value="WH-like_DNA-bd_sf"/>
</dbReference>
<reference evidence="10" key="1">
    <citation type="submission" date="2020-05" db="EMBL/GenBank/DDBJ databases">
        <authorList>
            <person name="Chiriac C."/>
            <person name="Salcher M."/>
            <person name="Ghai R."/>
            <person name="Kavagutti S V."/>
        </authorList>
    </citation>
    <scope>NUCLEOTIDE SEQUENCE</scope>
</reference>
<dbReference type="GO" id="GO:0003746">
    <property type="term" value="F:translation elongation factor activity"/>
    <property type="evidence" value="ECO:0007669"/>
    <property type="project" value="InterPro"/>
</dbReference>
<protein>
    <recommendedName>
        <fullName evidence="2">Selenocysteine-specific elongation factor</fullName>
    </recommendedName>
    <alternativeName>
        <fullName evidence="8">SelB translation factor</fullName>
    </alternativeName>
</protein>
<dbReference type="InterPro" id="IPR050055">
    <property type="entry name" value="EF-Tu_GTPase"/>
</dbReference>
<dbReference type="InterPro" id="IPR004535">
    <property type="entry name" value="Transl_elong_SelB"/>
</dbReference>
<dbReference type="InterPro" id="IPR000795">
    <property type="entry name" value="T_Tr_GTP-bd_dom"/>
</dbReference>
<evidence type="ECO:0000256" key="7">
    <source>
        <dbReference type="ARBA" id="ARBA00025526"/>
    </source>
</evidence>
<dbReference type="InterPro" id="IPR036390">
    <property type="entry name" value="WH_DNA-bd_sf"/>
</dbReference>
<dbReference type="Gene3D" id="2.40.30.10">
    <property type="entry name" value="Translation factors"/>
    <property type="match status" value="1"/>
</dbReference>